<dbReference type="AlphaFoldDB" id="A0A0X3TW66"/>
<dbReference type="InterPro" id="IPR029044">
    <property type="entry name" value="Nucleotide-diphossugar_trans"/>
</dbReference>
<proteinExistence type="inferred from homology"/>
<dbReference type="OrthoDB" id="6116224at2"/>
<evidence type="ECO:0000313" key="5">
    <source>
        <dbReference type="EMBL" id="KUJ78806.1"/>
    </source>
</evidence>
<dbReference type="Gene3D" id="3.90.550.10">
    <property type="entry name" value="Spore Coat Polysaccharide Biosynthesis Protein SpsA, Chain A"/>
    <property type="match status" value="1"/>
</dbReference>
<sequence length="321" mass="35661">MSGERRAQPGPHVAICVATYLRPLGLRALIESLNAQTISDEQVQVTLVIADNAPDATAQATLGDIQSLSNWPVIYVTEPTRGIVAARNRTLSEVPQDSDFVAFLDDDEEVSQIWLAEMLKTMRLPDTVAVQGPVEPRYRKAPPDWVDALNLFRMGPYDQGAELVSAATNNSMVRSAVIRDRKLRFDPRFNITGGEDEEFFTRLRDGGGTIRAAADALVWDDVPENRTTIRWLGRRWFRKGNTLSRIALIRRKAVGMRVVKSLGALGWGCAMCLCLGFGSQARWYRGLLEIFRGAGMIAGLLRFEFSEYSNSAVKVDRVGGR</sequence>
<evidence type="ECO:0000313" key="6">
    <source>
        <dbReference type="Proteomes" id="UP000053690"/>
    </source>
</evidence>
<evidence type="ECO:0000256" key="2">
    <source>
        <dbReference type="ARBA" id="ARBA00022676"/>
    </source>
</evidence>
<keyword evidence="6" id="KW-1185">Reference proteome</keyword>
<dbReference type="STRING" id="1685378.AVO44_10440"/>
<comment type="similarity">
    <text evidence="1">Belongs to the glycosyltransferase 2 family.</text>
</comment>
<organism evidence="5 6">
    <name type="scientific">Ruegeria profundi</name>
    <dbReference type="NCBI Taxonomy" id="1685378"/>
    <lineage>
        <taxon>Bacteria</taxon>
        <taxon>Pseudomonadati</taxon>
        <taxon>Pseudomonadota</taxon>
        <taxon>Alphaproteobacteria</taxon>
        <taxon>Rhodobacterales</taxon>
        <taxon>Roseobacteraceae</taxon>
        <taxon>Ruegeria</taxon>
    </lineage>
</organism>
<dbReference type="Pfam" id="PF00535">
    <property type="entry name" value="Glycos_transf_2"/>
    <property type="match status" value="1"/>
</dbReference>
<protein>
    <recommendedName>
        <fullName evidence="4">Glycosyltransferase 2-like domain-containing protein</fullName>
    </recommendedName>
</protein>
<name>A0A0X3TW66_9RHOB</name>
<keyword evidence="3" id="KW-0808">Transferase</keyword>
<dbReference type="Proteomes" id="UP000053690">
    <property type="component" value="Unassembled WGS sequence"/>
</dbReference>
<evidence type="ECO:0000259" key="4">
    <source>
        <dbReference type="Pfam" id="PF00535"/>
    </source>
</evidence>
<dbReference type="CDD" id="cd00761">
    <property type="entry name" value="Glyco_tranf_GTA_type"/>
    <property type="match status" value="1"/>
</dbReference>
<evidence type="ECO:0000256" key="1">
    <source>
        <dbReference type="ARBA" id="ARBA00006739"/>
    </source>
</evidence>
<dbReference type="GO" id="GO:0016757">
    <property type="term" value="F:glycosyltransferase activity"/>
    <property type="evidence" value="ECO:0007669"/>
    <property type="project" value="UniProtKB-KW"/>
</dbReference>
<gene>
    <name evidence="5" type="ORF">AVO44_10440</name>
</gene>
<accession>A0A0X3TW66</accession>
<dbReference type="PANTHER" id="PTHR43179">
    <property type="entry name" value="RHAMNOSYLTRANSFERASE WBBL"/>
    <property type="match status" value="1"/>
</dbReference>
<dbReference type="PANTHER" id="PTHR43179:SF12">
    <property type="entry name" value="GALACTOFURANOSYLTRANSFERASE GLFT2"/>
    <property type="match status" value="1"/>
</dbReference>
<keyword evidence="2" id="KW-0328">Glycosyltransferase</keyword>
<dbReference type="RefSeq" id="WP_068336485.1">
    <property type="nucleotide sequence ID" value="NZ_LQBP01000005.1"/>
</dbReference>
<evidence type="ECO:0000256" key="3">
    <source>
        <dbReference type="ARBA" id="ARBA00022679"/>
    </source>
</evidence>
<dbReference type="EMBL" id="LQBP01000005">
    <property type="protein sequence ID" value="KUJ78806.1"/>
    <property type="molecule type" value="Genomic_DNA"/>
</dbReference>
<comment type="caution">
    <text evidence="5">The sequence shown here is derived from an EMBL/GenBank/DDBJ whole genome shotgun (WGS) entry which is preliminary data.</text>
</comment>
<reference evidence="6" key="1">
    <citation type="submission" date="2015-12" db="EMBL/GenBank/DDBJ databases">
        <authorList>
            <person name="Zhang G."/>
            <person name="Stingl U."/>
        </authorList>
    </citation>
    <scope>NUCLEOTIDE SEQUENCE [LARGE SCALE GENOMIC DNA]</scope>
    <source>
        <strain evidence="6">ZGT108</strain>
    </source>
</reference>
<feature type="domain" description="Glycosyltransferase 2-like" evidence="4">
    <location>
        <begin position="15"/>
        <end position="146"/>
    </location>
</feature>
<dbReference type="SUPFAM" id="SSF53448">
    <property type="entry name" value="Nucleotide-diphospho-sugar transferases"/>
    <property type="match status" value="1"/>
</dbReference>
<dbReference type="InterPro" id="IPR001173">
    <property type="entry name" value="Glyco_trans_2-like"/>
</dbReference>